<feature type="transmembrane region" description="Helical" evidence="6">
    <location>
        <begin position="141"/>
        <end position="161"/>
    </location>
</feature>
<keyword evidence="4 6" id="KW-1133">Transmembrane helix</keyword>
<feature type="transmembrane region" description="Helical" evidence="6">
    <location>
        <begin position="366"/>
        <end position="382"/>
    </location>
</feature>
<feature type="transmembrane region" description="Helical" evidence="6">
    <location>
        <begin position="53"/>
        <end position="74"/>
    </location>
</feature>
<organism evidence="7 8">
    <name type="scientific">Blastococcus goldschmidtiae</name>
    <dbReference type="NCBI Taxonomy" id="3075546"/>
    <lineage>
        <taxon>Bacteria</taxon>
        <taxon>Bacillati</taxon>
        <taxon>Actinomycetota</taxon>
        <taxon>Actinomycetes</taxon>
        <taxon>Geodermatophilales</taxon>
        <taxon>Geodermatophilaceae</taxon>
        <taxon>Blastococcus</taxon>
    </lineage>
</organism>
<proteinExistence type="predicted"/>
<gene>
    <name evidence="7" type="ORF">RM425_04900</name>
</gene>
<evidence type="ECO:0000313" key="7">
    <source>
        <dbReference type="EMBL" id="MDT0275232.1"/>
    </source>
</evidence>
<feature type="transmembrane region" description="Helical" evidence="6">
    <location>
        <begin position="278"/>
        <end position="295"/>
    </location>
</feature>
<dbReference type="Pfam" id="PF07690">
    <property type="entry name" value="MFS_1"/>
    <property type="match status" value="1"/>
</dbReference>
<feature type="transmembrane region" description="Helical" evidence="6">
    <location>
        <begin position="217"/>
        <end position="234"/>
    </location>
</feature>
<dbReference type="InterPro" id="IPR036259">
    <property type="entry name" value="MFS_trans_sf"/>
</dbReference>
<reference evidence="8" key="1">
    <citation type="submission" date="2023-07" db="EMBL/GenBank/DDBJ databases">
        <title>30 novel species of actinomycetes from the DSMZ collection.</title>
        <authorList>
            <person name="Nouioui I."/>
        </authorList>
    </citation>
    <scope>NUCLEOTIDE SEQUENCE [LARGE SCALE GENOMIC DNA]</scope>
    <source>
        <strain evidence="8">DSM 46792</strain>
    </source>
</reference>
<dbReference type="RefSeq" id="WP_311344060.1">
    <property type="nucleotide sequence ID" value="NZ_JAVREI010000002.1"/>
</dbReference>
<feature type="transmembrane region" description="Helical" evidence="6">
    <location>
        <begin position="81"/>
        <end position="100"/>
    </location>
</feature>
<dbReference type="EMBL" id="JAVREI010000002">
    <property type="protein sequence ID" value="MDT0275232.1"/>
    <property type="molecule type" value="Genomic_DNA"/>
</dbReference>
<evidence type="ECO:0000256" key="5">
    <source>
        <dbReference type="ARBA" id="ARBA00023136"/>
    </source>
</evidence>
<evidence type="ECO:0000256" key="2">
    <source>
        <dbReference type="ARBA" id="ARBA00022475"/>
    </source>
</evidence>
<evidence type="ECO:0000256" key="6">
    <source>
        <dbReference type="SAM" id="Phobius"/>
    </source>
</evidence>
<feature type="transmembrane region" description="Helical" evidence="6">
    <location>
        <begin position="337"/>
        <end position="360"/>
    </location>
</feature>
<feature type="transmembrane region" description="Helical" evidence="6">
    <location>
        <begin position="106"/>
        <end position="129"/>
    </location>
</feature>
<dbReference type="SUPFAM" id="SSF103473">
    <property type="entry name" value="MFS general substrate transporter"/>
    <property type="match status" value="1"/>
</dbReference>
<dbReference type="PANTHER" id="PTHR43124:SF3">
    <property type="entry name" value="CHLORAMPHENICOL EFFLUX PUMP RV0191"/>
    <property type="match status" value="1"/>
</dbReference>
<dbReference type="PANTHER" id="PTHR43124">
    <property type="entry name" value="PURINE EFFLUX PUMP PBUE"/>
    <property type="match status" value="1"/>
</dbReference>
<dbReference type="InterPro" id="IPR011701">
    <property type="entry name" value="MFS"/>
</dbReference>
<evidence type="ECO:0000256" key="3">
    <source>
        <dbReference type="ARBA" id="ARBA00022692"/>
    </source>
</evidence>
<feature type="transmembrane region" description="Helical" evidence="6">
    <location>
        <begin position="12"/>
        <end position="33"/>
    </location>
</feature>
<dbReference type="Gene3D" id="1.20.1250.20">
    <property type="entry name" value="MFS general substrate transporter like domains"/>
    <property type="match status" value="1"/>
</dbReference>
<feature type="transmembrane region" description="Helical" evidence="6">
    <location>
        <begin position="167"/>
        <end position="183"/>
    </location>
</feature>
<keyword evidence="5 6" id="KW-0472">Membrane</keyword>
<comment type="caution">
    <text evidence="7">The sequence shown here is derived from an EMBL/GenBank/DDBJ whole genome shotgun (WGS) entry which is preliminary data.</text>
</comment>
<sequence>MVKRSLRQSSGTRLVVAGLTVIAVTYGLARYGYGLYLPEFRAAFGLSAGTAGVVAAGSYGGYCAASVLAGRLVIRGRARATLWLAGGSAALGCLLVAAAWSGAVLALGALIAGSGAGAATPALVAAVASTVPPAGEPRAQGVVNSGTGAGVVAGGLLVLAAPDAWRWSWVGFAAVAVGVTWWADRSARWGSTPGAPGTPTPTGPGDPGSFRRWGRPLLAAVLAGAGCAGVWTFGRDLVAGEGGLPDRVTGLLWCVLGAAGLLGGASGVLVARVGLRRAWISTVVVAGGATALLAARPGDAVHAGVALACFGGAFVALTGVLLAWAAERDATAAPGGAVVLFVGLTVGQAAGAGLLGAVAGMVSPPVAFHVAAGLLVLSAGAAEPRERTGTRTAERVRAAAAGERPGVPVRMV</sequence>
<dbReference type="InterPro" id="IPR050189">
    <property type="entry name" value="MFS_Efflux_Transporters"/>
</dbReference>
<name>A0ABU2K4W4_9ACTN</name>
<keyword evidence="8" id="KW-1185">Reference proteome</keyword>
<comment type="subcellular location">
    <subcellularLocation>
        <location evidence="1">Cell membrane</location>
        <topology evidence="1">Multi-pass membrane protein</topology>
    </subcellularLocation>
</comment>
<accession>A0ABU2K4W4</accession>
<evidence type="ECO:0000313" key="8">
    <source>
        <dbReference type="Proteomes" id="UP001183222"/>
    </source>
</evidence>
<dbReference type="Proteomes" id="UP001183222">
    <property type="component" value="Unassembled WGS sequence"/>
</dbReference>
<keyword evidence="2" id="KW-1003">Cell membrane</keyword>
<evidence type="ECO:0000256" key="1">
    <source>
        <dbReference type="ARBA" id="ARBA00004651"/>
    </source>
</evidence>
<evidence type="ECO:0000256" key="4">
    <source>
        <dbReference type="ARBA" id="ARBA00022989"/>
    </source>
</evidence>
<feature type="transmembrane region" description="Helical" evidence="6">
    <location>
        <begin position="301"/>
        <end position="325"/>
    </location>
</feature>
<feature type="transmembrane region" description="Helical" evidence="6">
    <location>
        <begin position="250"/>
        <end position="271"/>
    </location>
</feature>
<keyword evidence="3 6" id="KW-0812">Transmembrane</keyword>
<protein>
    <submittedName>
        <fullName evidence="7">MFS transporter</fullName>
    </submittedName>
</protein>